<feature type="transmembrane region" description="Helical" evidence="7">
    <location>
        <begin position="28"/>
        <end position="45"/>
    </location>
</feature>
<comment type="caution">
    <text evidence="9">The sequence shown here is derived from an EMBL/GenBank/DDBJ whole genome shotgun (WGS) entry which is preliminary data.</text>
</comment>
<keyword evidence="3 7" id="KW-0812">Transmembrane</keyword>
<evidence type="ECO:0000256" key="4">
    <source>
        <dbReference type="ARBA" id="ARBA00022737"/>
    </source>
</evidence>
<keyword evidence="2" id="KW-0813">Transport</keyword>
<organism evidence="9 10">
    <name type="scientific">Curtobacterium oceanosedimentum</name>
    <dbReference type="NCBI Taxonomy" id="465820"/>
    <lineage>
        <taxon>Bacteria</taxon>
        <taxon>Bacillati</taxon>
        <taxon>Actinomycetota</taxon>
        <taxon>Actinomycetes</taxon>
        <taxon>Micrococcales</taxon>
        <taxon>Microbacteriaceae</taxon>
        <taxon>Curtobacterium</taxon>
    </lineage>
</organism>
<reference evidence="9 10" key="1">
    <citation type="journal article" date="2016" name="Front. Microbiol.">
        <title>Genomic Resource of Rice Seed Associated Bacteria.</title>
        <authorList>
            <person name="Midha S."/>
            <person name="Bansal K."/>
            <person name="Sharma S."/>
            <person name="Kumar N."/>
            <person name="Patil P.P."/>
            <person name="Chaudhry V."/>
            <person name="Patil P.B."/>
        </authorList>
    </citation>
    <scope>NUCLEOTIDE SEQUENCE [LARGE SCALE GENOMIC DNA]</scope>
    <source>
        <strain evidence="9 10">NS263</strain>
    </source>
</reference>
<evidence type="ECO:0000259" key="8">
    <source>
        <dbReference type="Pfam" id="PF03600"/>
    </source>
</evidence>
<evidence type="ECO:0000256" key="6">
    <source>
        <dbReference type="ARBA" id="ARBA00023136"/>
    </source>
</evidence>
<feature type="transmembrane region" description="Helical" evidence="7">
    <location>
        <begin position="151"/>
        <end position="171"/>
    </location>
</feature>
<feature type="transmembrane region" description="Helical" evidence="7">
    <location>
        <begin position="51"/>
        <end position="70"/>
    </location>
</feature>
<dbReference type="RefSeq" id="WP_058728492.1">
    <property type="nucleotide sequence ID" value="NZ_LDRB01000027.1"/>
</dbReference>
<feature type="transmembrane region" description="Helical" evidence="7">
    <location>
        <begin position="307"/>
        <end position="324"/>
    </location>
</feature>
<accession>A0ABR5S793</accession>
<keyword evidence="4" id="KW-0677">Repeat</keyword>
<feature type="transmembrane region" description="Helical" evidence="7">
    <location>
        <begin position="336"/>
        <end position="355"/>
    </location>
</feature>
<dbReference type="Proteomes" id="UP000078335">
    <property type="component" value="Unassembled WGS sequence"/>
</dbReference>
<dbReference type="PANTHER" id="PTHR43652">
    <property type="entry name" value="BASIC AMINO ACID ANTIPORTER YFCC-RELATED"/>
    <property type="match status" value="1"/>
</dbReference>
<evidence type="ECO:0000313" key="10">
    <source>
        <dbReference type="Proteomes" id="UP000078335"/>
    </source>
</evidence>
<evidence type="ECO:0000256" key="2">
    <source>
        <dbReference type="ARBA" id="ARBA00022448"/>
    </source>
</evidence>
<dbReference type="Pfam" id="PF03600">
    <property type="entry name" value="CitMHS"/>
    <property type="match status" value="1"/>
</dbReference>
<name>A0ABR5S793_9MICO</name>
<evidence type="ECO:0000256" key="1">
    <source>
        <dbReference type="ARBA" id="ARBA00004141"/>
    </source>
</evidence>
<keyword evidence="6 7" id="KW-0472">Membrane</keyword>
<feature type="transmembrane region" description="Helical" evidence="7">
    <location>
        <begin position="375"/>
        <end position="402"/>
    </location>
</feature>
<feature type="transmembrane region" description="Helical" evidence="7">
    <location>
        <begin position="453"/>
        <end position="476"/>
    </location>
</feature>
<feature type="transmembrane region" description="Helical" evidence="7">
    <location>
        <begin position="6"/>
        <end position="21"/>
    </location>
</feature>
<dbReference type="EMBL" id="LDRB01000027">
    <property type="protein sequence ID" value="KTR40728.1"/>
    <property type="molecule type" value="Genomic_DNA"/>
</dbReference>
<feature type="domain" description="Citrate transporter-like" evidence="8">
    <location>
        <begin position="16"/>
        <end position="423"/>
    </location>
</feature>
<gene>
    <name evidence="9" type="ORF">NS263_06625</name>
</gene>
<feature type="transmembrane region" description="Helical" evidence="7">
    <location>
        <begin position="91"/>
        <end position="109"/>
    </location>
</feature>
<proteinExistence type="predicted"/>
<feature type="transmembrane region" description="Helical" evidence="7">
    <location>
        <begin position="414"/>
        <end position="433"/>
    </location>
</feature>
<evidence type="ECO:0000256" key="7">
    <source>
        <dbReference type="SAM" id="Phobius"/>
    </source>
</evidence>
<dbReference type="PANTHER" id="PTHR43652:SF1">
    <property type="entry name" value="RESPONSE REGULATOR"/>
    <property type="match status" value="1"/>
</dbReference>
<feature type="transmembrane region" description="Helical" evidence="7">
    <location>
        <begin position="177"/>
        <end position="199"/>
    </location>
</feature>
<dbReference type="InterPro" id="IPR051679">
    <property type="entry name" value="DASS-Related_Transporters"/>
</dbReference>
<sequence length="478" mass="49842">MTLPMVFALAITVFMIVLIMIDRLPFGVPPLIACLLMVVFGVVPINVAFSGFANATIIMLASFMAVIAALQKTDLVSGFKRMITRLGTKGGFRAYVLIVVFVMVGCSIFGTGSTAYYVLVIGLLSTLAYNKKLPPSKVLMPAGFAANHPMLPFNVALQYGIVVAVLEAAGVRENIDLVRFSIVNLVLSLGFLVWCLIAYRLLPDHAITDEEAGTASTTGAKEPALAGARTTAARSYRAGTDGDPASDRAAPGPHAAEANATAIAASSATATVTPPTLDRPKQLATYACFVLAIAGMISYSYIGDAGYAITGLSVALLLVMKVLDFTEIRDAISQPIIIMSAGVIGIAEALGATGLTKLVGESVAGLLGGNVSPFLLVFAFCVLTSVLATLTGSTIGTVYVFAPLAIATCVSLGLNPAAAAVAIVISGWNGHFLPIDGLPAMVMGVGKYSLLQFWKFTIPMYFIRLLALTAGALLLFPM</sequence>
<evidence type="ECO:0000256" key="5">
    <source>
        <dbReference type="ARBA" id="ARBA00022989"/>
    </source>
</evidence>
<keyword evidence="5 7" id="KW-1133">Transmembrane helix</keyword>
<protein>
    <submittedName>
        <fullName evidence="9">Membrane transport protein</fullName>
    </submittedName>
</protein>
<keyword evidence="10" id="KW-1185">Reference proteome</keyword>
<comment type="subcellular location">
    <subcellularLocation>
        <location evidence="1">Membrane</location>
        <topology evidence="1">Multi-pass membrane protein</topology>
    </subcellularLocation>
</comment>
<dbReference type="InterPro" id="IPR004680">
    <property type="entry name" value="Cit_transptr-like_dom"/>
</dbReference>
<evidence type="ECO:0000256" key="3">
    <source>
        <dbReference type="ARBA" id="ARBA00022692"/>
    </source>
</evidence>
<evidence type="ECO:0000313" key="9">
    <source>
        <dbReference type="EMBL" id="KTR40728.1"/>
    </source>
</evidence>